<keyword evidence="5" id="KW-1185">Reference proteome</keyword>
<evidence type="ECO:0000259" key="3">
    <source>
        <dbReference type="PROSITE" id="PS50157"/>
    </source>
</evidence>
<reference evidence="4" key="1">
    <citation type="journal article" date="2022" name="bioRxiv">
        <title>Deciphering the potential niche of two novel black yeast fungi from a biological soil crust based on their genomes, phenotypes, and melanin regulation.</title>
        <authorList>
            <consortium name="DOE Joint Genome Institute"/>
            <person name="Carr E.C."/>
            <person name="Barton Q."/>
            <person name="Grambo S."/>
            <person name="Sullivan M."/>
            <person name="Renfro C.M."/>
            <person name="Kuo A."/>
            <person name="Pangilinan J."/>
            <person name="Lipzen A."/>
            <person name="Keymanesh K."/>
            <person name="Savage E."/>
            <person name="Barry K."/>
            <person name="Grigoriev I.V."/>
            <person name="Riekhof W.R."/>
            <person name="Harris S.S."/>
        </authorList>
    </citation>
    <scope>NUCLEOTIDE SEQUENCE</scope>
    <source>
        <strain evidence="4">JF 03-4F</strain>
    </source>
</reference>
<evidence type="ECO:0000256" key="2">
    <source>
        <dbReference type="SAM" id="MobiDB-lite"/>
    </source>
</evidence>
<feature type="domain" description="C2H2-type" evidence="3">
    <location>
        <begin position="217"/>
        <end position="250"/>
    </location>
</feature>
<dbReference type="EMBL" id="MU404351">
    <property type="protein sequence ID" value="KAI1617219.1"/>
    <property type="molecule type" value="Genomic_DNA"/>
</dbReference>
<evidence type="ECO:0000313" key="5">
    <source>
        <dbReference type="Proteomes" id="UP001203852"/>
    </source>
</evidence>
<feature type="region of interest" description="Disordered" evidence="2">
    <location>
        <begin position="1"/>
        <end position="54"/>
    </location>
</feature>
<evidence type="ECO:0000313" key="4">
    <source>
        <dbReference type="EMBL" id="KAI1617219.1"/>
    </source>
</evidence>
<sequence length="289" mass="32956">MPPFFANAPHKKTGSSSIGGNPIPVRLRPVDKRRPEPVATSRRPRDEWDDDSITYSEGSAIVDPVLVSQAMGKSPQDVQMPRRPEKDFVGVNRPTEKPKKHTKVGRPVEDYGKDEYDHQTPYEDPPSYIPFLPVYEYCRLLQKRGATVRFSAATVRDAPLSYLDGPRPSISEHLNSEDHRPGAQEVQAINDALTVVLNCGADVEFRSLLPEQQHQQFRCRTCPKTFNSQGEDQQHRETGRCVCDHCGQKNFGCRGLYEAHMRDHERLVQQRMNNTNCTQPEMRRARGEY</sequence>
<dbReference type="InterPro" id="IPR013087">
    <property type="entry name" value="Znf_C2H2_type"/>
</dbReference>
<dbReference type="AlphaFoldDB" id="A0AAN6E307"/>
<name>A0AAN6E307_9EURO</name>
<accession>A0AAN6E307</accession>
<feature type="region of interest" description="Disordered" evidence="2">
    <location>
        <begin position="69"/>
        <end position="113"/>
    </location>
</feature>
<gene>
    <name evidence="4" type="ORF">EDD36DRAFT_157748</name>
</gene>
<dbReference type="PROSITE" id="PS50157">
    <property type="entry name" value="ZINC_FINGER_C2H2_2"/>
    <property type="match status" value="1"/>
</dbReference>
<keyword evidence="1" id="KW-0863">Zinc-finger</keyword>
<dbReference type="GO" id="GO:0008270">
    <property type="term" value="F:zinc ion binding"/>
    <property type="evidence" value="ECO:0007669"/>
    <property type="project" value="UniProtKB-KW"/>
</dbReference>
<comment type="caution">
    <text evidence="4">The sequence shown here is derived from an EMBL/GenBank/DDBJ whole genome shotgun (WGS) entry which is preliminary data.</text>
</comment>
<evidence type="ECO:0000256" key="1">
    <source>
        <dbReference type="PROSITE-ProRule" id="PRU00042"/>
    </source>
</evidence>
<proteinExistence type="predicted"/>
<dbReference type="Proteomes" id="UP001203852">
    <property type="component" value="Unassembled WGS sequence"/>
</dbReference>
<organism evidence="4 5">
    <name type="scientific">Exophiala viscosa</name>
    <dbReference type="NCBI Taxonomy" id="2486360"/>
    <lineage>
        <taxon>Eukaryota</taxon>
        <taxon>Fungi</taxon>
        <taxon>Dikarya</taxon>
        <taxon>Ascomycota</taxon>
        <taxon>Pezizomycotina</taxon>
        <taxon>Eurotiomycetes</taxon>
        <taxon>Chaetothyriomycetidae</taxon>
        <taxon>Chaetothyriales</taxon>
        <taxon>Herpotrichiellaceae</taxon>
        <taxon>Exophiala</taxon>
    </lineage>
</organism>
<protein>
    <recommendedName>
        <fullName evidence="3">C2H2-type domain-containing protein</fullName>
    </recommendedName>
</protein>
<keyword evidence="1" id="KW-0862">Zinc</keyword>
<keyword evidence="1" id="KW-0479">Metal-binding</keyword>